<dbReference type="EC" id="2.7.11.1" evidence="2"/>
<keyword evidence="7" id="KW-0067">ATP-binding</keyword>
<dbReference type="InterPro" id="IPR008271">
    <property type="entry name" value="Ser/Thr_kinase_AS"/>
</dbReference>
<dbReference type="Gramene" id="KQK10830">
    <property type="protein sequence ID" value="KQK10830"/>
    <property type="gene ID" value="BRADI_2g56460v3"/>
</dbReference>
<reference evidence="12" key="2">
    <citation type="submission" date="2017-06" db="EMBL/GenBank/DDBJ databases">
        <title>WGS assembly of Brachypodium distachyon.</title>
        <authorList>
            <consortium name="The International Brachypodium Initiative"/>
            <person name="Lucas S."/>
            <person name="Harmon-Smith M."/>
            <person name="Lail K."/>
            <person name="Tice H."/>
            <person name="Grimwood J."/>
            <person name="Bruce D."/>
            <person name="Barry K."/>
            <person name="Shu S."/>
            <person name="Lindquist E."/>
            <person name="Wang M."/>
            <person name="Pitluck S."/>
            <person name="Vogel J.P."/>
            <person name="Garvin D.F."/>
            <person name="Mockler T.C."/>
            <person name="Schmutz J."/>
            <person name="Rokhsar D."/>
            <person name="Bevan M.W."/>
        </authorList>
    </citation>
    <scope>NUCLEOTIDE SEQUENCE</scope>
    <source>
        <strain evidence="12">Bd21</strain>
    </source>
</reference>
<evidence type="ECO:0000259" key="11">
    <source>
        <dbReference type="PROSITE" id="PS50011"/>
    </source>
</evidence>
<dbReference type="GO" id="GO:0004674">
    <property type="term" value="F:protein serine/threonine kinase activity"/>
    <property type="evidence" value="ECO:0007669"/>
    <property type="project" value="UniProtKB-KW"/>
</dbReference>
<evidence type="ECO:0000256" key="6">
    <source>
        <dbReference type="ARBA" id="ARBA00022777"/>
    </source>
</evidence>
<dbReference type="InterPro" id="IPR050236">
    <property type="entry name" value="Ser_Thr_kinase_AGC"/>
</dbReference>
<evidence type="ECO:0000313" key="14">
    <source>
        <dbReference type="Proteomes" id="UP000008810"/>
    </source>
</evidence>
<feature type="domain" description="Protein kinase" evidence="11">
    <location>
        <begin position="57"/>
        <end position="323"/>
    </location>
</feature>
<evidence type="ECO:0000256" key="2">
    <source>
        <dbReference type="ARBA" id="ARBA00012513"/>
    </source>
</evidence>
<dbReference type="PROSITE" id="PS50011">
    <property type="entry name" value="PROTEIN_KINASE_DOM"/>
    <property type="match status" value="1"/>
</dbReference>
<reference evidence="12 13" key="1">
    <citation type="journal article" date="2010" name="Nature">
        <title>Genome sequencing and analysis of the model grass Brachypodium distachyon.</title>
        <authorList>
            <consortium name="International Brachypodium Initiative"/>
        </authorList>
    </citation>
    <scope>NUCLEOTIDE SEQUENCE [LARGE SCALE GENOMIC DNA]</scope>
    <source>
        <strain evidence="12 13">Bd21</strain>
    </source>
</reference>
<dbReference type="InterPro" id="IPR000719">
    <property type="entry name" value="Prot_kinase_dom"/>
</dbReference>
<dbReference type="SUPFAM" id="SSF56112">
    <property type="entry name" value="Protein kinase-like (PK-like)"/>
    <property type="match status" value="1"/>
</dbReference>
<evidence type="ECO:0000256" key="7">
    <source>
        <dbReference type="ARBA" id="ARBA00022840"/>
    </source>
</evidence>
<protein>
    <recommendedName>
        <fullName evidence="2">non-specific serine/threonine protein kinase</fullName>
        <ecNumber evidence="2">2.7.11.1</ecNumber>
    </recommendedName>
</protein>
<evidence type="ECO:0000256" key="4">
    <source>
        <dbReference type="ARBA" id="ARBA00022679"/>
    </source>
</evidence>
<dbReference type="OrthoDB" id="347657at2759"/>
<proteinExistence type="inferred from homology"/>
<dbReference type="CDD" id="cd05581">
    <property type="entry name" value="STKc_PDK1"/>
    <property type="match status" value="1"/>
</dbReference>
<dbReference type="GO" id="GO:0005524">
    <property type="term" value="F:ATP binding"/>
    <property type="evidence" value="ECO:0007669"/>
    <property type="project" value="UniProtKB-KW"/>
</dbReference>
<dbReference type="FunFam" id="1.10.510.10:FF:000330">
    <property type="entry name" value="3-phosphoinositide-dependent protein kinase 2-like"/>
    <property type="match status" value="1"/>
</dbReference>
<comment type="catalytic activity">
    <reaction evidence="8">
        <text>L-threonyl-[protein] + ATP = O-phospho-L-threonyl-[protein] + ADP + H(+)</text>
        <dbReference type="Rhea" id="RHEA:46608"/>
        <dbReference type="Rhea" id="RHEA-COMP:11060"/>
        <dbReference type="Rhea" id="RHEA-COMP:11605"/>
        <dbReference type="ChEBI" id="CHEBI:15378"/>
        <dbReference type="ChEBI" id="CHEBI:30013"/>
        <dbReference type="ChEBI" id="CHEBI:30616"/>
        <dbReference type="ChEBI" id="CHEBI:61977"/>
        <dbReference type="ChEBI" id="CHEBI:456216"/>
        <dbReference type="EC" id="2.7.11.1"/>
    </reaction>
</comment>
<organism evidence="12">
    <name type="scientific">Brachypodium distachyon</name>
    <name type="common">Purple false brome</name>
    <name type="synonym">Trachynia distachya</name>
    <dbReference type="NCBI Taxonomy" id="15368"/>
    <lineage>
        <taxon>Eukaryota</taxon>
        <taxon>Viridiplantae</taxon>
        <taxon>Streptophyta</taxon>
        <taxon>Embryophyta</taxon>
        <taxon>Tracheophyta</taxon>
        <taxon>Spermatophyta</taxon>
        <taxon>Magnoliopsida</taxon>
        <taxon>Liliopsida</taxon>
        <taxon>Poales</taxon>
        <taxon>Poaceae</taxon>
        <taxon>BOP clade</taxon>
        <taxon>Pooideae</taxon>
        <taxon>Stipodae</taxon>
        <taxon>Brachypodieae</taxon>
        <taxon>Brachypodium</taxon>
    </lineage>
</organism>
<dbReference type="Gene3D" id="1.10.510.10">
    <property type="entry name" value="Transferase(Phosphotransferase) domain 1"/>
    <property type="match status" value="1"/>
</dbReference>
<dbReference type="EnsemblPlants" id="KQK10830">
    <property type="protein sequence ID" value="KQK10830"/>
    <property type="gene ID" value="BRADI_2g56460v3"/>
</dbReference>
<accession>A0A0Q3GK62</accession>
<evidence type="ECO:0000313" key="13">
    <source>
        <dbReference type="EnsemblPlants" id="KQK10829"/>
    </source>
</evidence>
<dbReference type="Proteomes" id="UP000008810">
    <property type="component" value="Chromosome 2"/>
</dbReference>
<evidence type="ECO:0000256" key="3">
    <source>
        <dbReference type="ARBA" id="ARBA00022527"/>
    </source>
</evidence>
<dbReference type="PANTHER" id="PTHR24356">
    <property type="entry name" value="SERINE/THREONINE-PROTEIN KINASE"/>
    <property type="match status" value="1"/>
</dbReference>
<dbReference type="Gramene" id="KQK10829">
    <property type="protein sequence ID" value="KQK10829"/>
    <property type="gene ID" value="BRADI_2g56460v3"/>
</dbReference>
<dbReference type="InterPro" id="IPR011009">
    <property type="entry name" value="Kinase-like_dom_sf"/>
</dbReference>
<keyword evidence="5" id="KW-0547">Nucleotide-binding</keyword>
<name>A0A0Q3GK62_BRADI</name>
<feature type="region of interest" description="Disordered" evidence="10">
    <location>
        <begin position="339"/>
        <end position="386"/>
    </location>
</feature>
<feature type="compositionally biased region" description="Acidic residues" evidence="10">
    <location>
        <begin position="344"/>
        <end position="353"/>
    </location>
</feature>
<gene>
    <name evidence="13" type="primary">LOC100835821</name>
    <name evidence="12" type="ORF">BRADI_2g56460v3</name>
</gene>
<keyword evidence="14" id="KW-1185">Reference proteome</keyword>
<evidence type="ECO:0000256" key="9">
    <source>
        <dbReference type="ARBA" id="ARBA00048679"/>
    </source>
</evidence>
<dbReference type="EMBL" id="CM000881">
    <property type="protein sequence ID" value="KQK10829.1"/>
    <property type="molecule type" value="Genomic_DNA"/>
</dbReference>
<dbReference type="EnsemblPlants" id="KQK10829">
    <property type="protein sequence ID" value="KQK10829"/>
    <property type="gene ID" value="BRADI_2g56460v3"/>
</dbReference>
<dbReference type="EMBL" id="CM000881">
    <property type="protein sequence ID" value="KQK10830.1"/>
    <property type="molecule type" value="Genomic_DNA"/>
</dbReference>
<dbReference type="SMART" id="SM00220">
    <property type="entry name" value="S_TKc"/>
    <property type="match status" value="1"/>
</dbReference>
<evidence type="ECO:0000256" key="5">
    <source>
        <dbReference type="ARBA" id="ARBA00022741"/>
    </source>
</evidence>
<dbReference type="Gene3D" id="3.30.200.20">
    <property type="entry name" value="Phosphorylase Kinase, domain 1"/>
    <property type="match status" value="1"/>
</dbReference>
<evidence type="ECO:0000256" key="8">
    <source>
        <dbReference type="ARBA" id="ARBA00047899"/>
    </source>
</evidence>
<keyword evidence="3" id="KW-0723">Serine/threonine-protein kinase</keyword>
<evidence type="ECO:0000313" key="12">
    <source>
        <dbReference type="EMBL" id="KQK10829.1"/>
    </source>
</evidence>
<reference evidence="13" key="3">
    <citation type="submission" date="2018-08" db="UniProtKB">
        <authorList>
            <consortium name="EnsemblPlants"/>
        </authorList>
    </citation>
    <scope>IDENTIFICATION</scope>
    <source>
        <strain evidence="13">cv. Bd21</strain>
    </source>
</reference>
<evidence type="ECO:0000256" key="1">
    <source>
        <dbReference type="ARBA" id="ARBA00010006"/>
    </source>
</evidence>
<comment type="similarity">
    <text evidence="1">Belongs to the protein kinase superfamily. AGC Ser/Thr protein kinase family. PDPK1 subfamily.</text>
</comment>
<dbReference type="ExpressionAtlas" id="A0A0Q3GK62">
    <property type="expression patterns" value="baseline"/>
</dbReference>
<keyword evidence="6" id="KW-0418">Kinase</keyword>
<dbReference type="FunFam" id="3.30.200.20:FF:000191">
    <property type="entry name" value="3-phosphoinositide-dependent protein kinase 2-like"/>
    <property type="match status" value="1"/>
</dbReference>
<sequence length="386" mass="42686">MAVGGDDDMERDFAARLRLAPSPSSASASASPTAAAAGGGSGIAFRAPQEQFTVDEFELGRIYGVGSYSKVVRAKKKDTGNVYALKIMDKKFITKENKISYVKMERIVLDQLDHPGVIRLFFTFQDTYSLYMALESCEGGELFDQIIRKGRLSEDEARFYAAEIVDILEYLHSVGLIHRDVKPENLLLTSDGHIKIADFGSVKPTRDTPIKVLPNSTTERACTFVGTAAYVPPEVLNSAPATFGNDLWALGCTLFQMLSGSSPFKDASEWLIFQRITARDLRFPQYFSDEARDLVDKLLDMDPIKRPGAGPDGYASLKKHPFFRGIDWKNIRKTRAPKLAVEENANEDDDTQDSDWLSHMGSAPVNQHVPVGNNGAASSSEERNEK</sequence>
<evidence type="ECO:0000256" key="10">
    <source>
        <dbReference type="SAM" id="MobiDB-lite"/>
    </source>
</evidence>
<dbReference type="Pfam" id="PF00069">
    <property type="entry name" value="Pkinase"/>
    <property type="match status" value="1"/>
</dbReference>
<dbReference type="AlphaFoldDB" id="A0A0Q3GK62"/>
<dbReference type="PROSITE" id="PS00108">
    <property type="entry name" value="PROTEIN_KINASE_ST"/>
    <property type="match status" value="1"/>
</dbReference>
<dbReference type="InterPro" id="IPR039046">
    <property type="entry name" value="PDPK1"/>
</dbReference>
<dbReference type="PANTHER" id="PTHR24356:SF163">
    <property type="entry name" value="3-PHOSPHOINOSITIDE-DEPENDENT PROTEIN KINASE 1-RELATED"/>
    <property type="match status" value="1"/>
</dbReference>
<keyword evidence="4" id="KW-0808">Transferase</keyword>
<comment type="catalytic activity">
    <reaction evidence="9">
        <text>L-seryl-[protein] + ATP = O-phospho-L-seryl-[protein] + ADP + H(+)</text>
        <dbReference type="Rhea" id="RHEA:17989"/>
        <dbReference type="Rhea" id="RHEA-COMP:9863"/>
        <dbReference type="Rhea" id="RHEA-COMP:11604"/>
        <dbReference type="ChEBI" id="CHEBI:15378"/>
        <dbReference type="ChEBI" id="CHEBI:29999"/>
        <dbReference type="ChEBI" id="CHEBI:30616"/>
        <dbReference type="ChEBI" id="CHEBI:83421"/>
        <dbReference type="ChEBI" id="CHEBI:456216"/>
        <dbReference type="EC" id="2.7.11.1"/>
    </reaction>
</comment>